<dbReference type="EMBL" id="FR720602">
    <property type="protein sequence ID" value="CBZ01273.1"/>
    <property type="molecule type" value="Genomic_DNA"/>
</dbReference>
<name>F2QF54_STROU</name>
<evidence type="ECO:0000313" key="2">
    <source>
        <dbReference type="Proteomes" id="UP000008131"/>
    </source>
</evidence>
<dbReference type="Proteomes" id="UP000008131">
    <property type="component" value="Chromosome"/>
</dbReference>
<organism evidence="1 2">
    <name type="scientific">Streptococcus oralis (strain Uo5)</name>
    <dbReference type="NCBI Taxonomy" id="927666"/>
    <lineage>
        <taxon>Bacteria</taxon>
        <taxon>Bacillati</taxon>
        <taxon>Bacillota</taxon>
        <taxon>Bacilli</taxon>
        <taxon>Lactobacillales</taxon>
        <taxon>Streptococcaceae</taxon>
        <taxon>Streptococcus</taxon>
    </lineage>
</organism>
<reference evidence="1 2" key="1">
    <citation type="journal article" date="2011" name="J. Bacteriol.">
        <title>Genome of Streptococcus oralis strain Uo5.</title>
        <authorList>
            <person name="Reichmann P."/>
            <person name="Nuhn M."/>
            <person name="Denapaite D."/>
            <person name="Bruckner R."/>
            <person name="Henrich B."/>
            <person name="Maurer P."/>
            <person name="Rieger M."/>
            <person name="Klages S."/>
            <person name="Reinhard R."/>
            <person name="Hakenbeck R."/>
        </authorList>
    </citation>
    <scope>NUCLEOTIDE SEQUENCE [LARGE SCALE GENOMIC DNA]</scope>
    <source>
        <strain evidence="1 2">Uo5</strain>
    </source>
</reference>
<protein>
    <submittedName>
        <fullName evidence="1">Uncharacterized protein</fullName>
    </submittedName>
</protein>
<dbReference type="KEGG" id="sor:SOR_1621"/>
<dbReference type="AlphaFoldDB" id="F2QF54"/>
<sequence length="32" mass="3806">MLSLSLFFYCENKPFRHLAFQSGQETNSHELM</sequence>
<dbReference type="HOGENOM" id="CLU_3391648_0_0_9"/>
<accession>F2QF54</accession>
<gene>
    <name evidence="1" type="ordered locus">SOR_1621</name>
</gene>
<proteinExistence type="predicted"/>
<evidence type="ECO:0000313" key="1">
    <source>
        <dbReference type="EMBL" id="CBZ01273.1"/>
    </source>
</evidence>